<organism evidence="2 3">
    <name type="scientific">uncultured phage cr128_1</name>
    <dbReference type="NCBI Taxonomy" id="2772076"/>
    <lineage>
        <taxon>Viruses</taxon>
        <taxon>Duplodnaviria</taxon>
        <taxon>Heunggongvirae</taxon>
        <taxon>Uroviricota</taxon>
        <taxon>Caudoviricetes</taxon>
        <taxon>Crassvirales</taxon>
        <taxon>Steigviridae</taxon>
        <taxon>Asinivirinae</taxon>
        <taxon>Mahlunavirus</taxon>
        <taxon>Mahlunavirus rarus</taxon>
    </lineage>
</organism>
<protein>
    <submittedName>
        <fullName evidence="2">Uncharacterized protein</fullName>
    </submittedName>
</protein>
<keyword evidence="3" id="KW-1185">Reference proteome</keyword>
<feature type="transmembrane region" description="Helical" evidence="1">
    <location>
        <begin position="95"/>
        <end position="117"/>
    </location>
</feature>
<reference evidence="2 3" key="1">
    <citation type="submission" date="2020-07" db="EMBL/GenBank/DDBJ databases">
        <title>Taxonomic proposal: Crassvirales, a new order of highly abundant and diverse bacterial viruses.</title>
        <authorList>
            <person name="Shkoporov A.N."/>
            <person name="Stockdale S.R."/>
            <person name="Guerin E."/>
            <person name="Ross R.P."/>
            <person name="Hill C."/>
        </authorList>
    </citation>
    <scope>NUCLEOTIDE SEQUENCE [LARGE SCALE GENOMIC DNA]</scope>
</reference>
<dbReference type="KEGG" id="vg:65130334"/>
<proteinExistence type="predicted"/>
<sequence length="125" mass="14732">MRRLVIYKLELICVKYVPIIIALLSLLDNILMYYDISLDILSYIAGTSILTTIPMYISSYIYKFCKYHRMFIHYIVVNKVIAMVDNYIIIPLSDFYLLLSNMIIAGIFLFFVLYFHLKYGGRSND</sequence>
<dbReference type="Proteomes" id="UP000594055">
    <property type="component" value="Segment"/>
</dbReference>
<dbReference type="RefSeq" id="YP_010111882.1">
    <property type="nucleotide sequence ID" value="NC_055885.1"/>
</dbReference>
<name>A0A7M1S010_9CAUD</name>
<evidence type="ECO:0000256" key="1">
    <source>
        <dbReference type="SAM" id="Phobius"/>
    </source>
</evidence>
<dbReference type="GeneID" id="65130334"/>
<keyword evidence="1" id="KW-1133">Transmembrane helix</keyword>
<evidence type="ECO:0000313" key="2">
    <source>
        <dbReference type="EMBL" id="QOR59724.1"/>
    </source>
</evidence>
<feature type="transmembrane region" description="Helical" evidence="1">
    <location>
        <begin position="12"/>
        <end position="34"/>
    </location>
</feature>
<keyword evidence="1" id="KW-0812">Transmembrane</keyword>
<accession>A0A7M1S010</accession>
<feature type="transmembrane region" description="Helical" evidence="1">
    <location>
        <begin position="71"/>
        <end position="89"/>
    </location>
</feature>
<feature type="transmembrane region" description="Helical" evidence="1">
    <location>
        <begin position="40"/>
        <end position="59"/>
    </location>
</feature>
<evidence type="ECO:0000313" key="3">
    <source>
        <dbReference type="Proteomes" id="UP000594055"/>
    </source>
</evidence>
<dbReference type="EMBL" id="MT774392">
    <property type="protein sequence ID" value="QOR59724.1"/>
    <property type="molecule type" value="Genomic_DNA"/>
</dbReference>
<keyword evidence="1" id="KW-0472">Membrane</keyword>